<dbReference type="GO" id="GO:0005763">
    <property type="term" value="C:mitochondrial small ribosomal subunit"/>
    <property type="evidence" value="ECO:0007669"/>
    <property type="project" value="TreeGrafter"/>
</dbReference>
<dbReference type="AlphaFoldDB" id="A0AAN7YEE5"/>
<name>A0AAN7YEE5_9EURO</name>
<reference evidence="2 3" key="1">
    <citation type="submission" date="2023-08" db="EMBL/GenBank/DDBJ databases">
        <title>Black Yeasts Isolated from many extreme environments.</title>
        <authorList>
            <person name="Coleine C."/>
            <person name="Stajich J.E."/>
            <person name="Selbmann L."/>
        </authorList>
    </citation>
    <scope>NUCLEOTIDE SEQUENCE [LARGE SCALE GENOMIC DNA]</scope>
    <source>
        <strain evidence="2 3">CCFEE 5910</strain>
    </source>
</reference>
<keyword evidence="3" id="KW-1185">Reference proteome</keyword>
<dbReference type="PANTHER" id="PTHR28158:SF1">
    <property type="entry name" value="SMALL RIBOSOMAL SUBUNIT PROTEIN MS45"/>
    <property type="match status" value="1"/>
</dbReference>
<gene>
    <name evidence="2" type="ORF">LTR05_000897</name>
</gene>
<organism evidence="2 3">
    <name type="scientific">Lithohypha guttulata</name>
    <dbReference type="NCBI Taxonomy" id="1690604"/>
    <lineage>
        <taxon>Eukaryota</taxon>
        <taxon>Fungi</taxon>
        <taxon>Dikarya</taxon>
        <taxon>Ascomycota</taxon>
        <taxon>Pezizomycotina</taxon>
        <taxon>Eurotiomycetes</taxon>
        <taxon>Chaetothyriomycetidae</taxon>
        <taxon>Chaetothyriales</taxon>
        <taxon>Trichomeriaceae</taxon>
        <taxon>Lithohypha</taxon>
    </lineage>
</organism>
<proteinExistence type="predicted"/>
<protein>
    <submittedName>
        <fullName evidence="2">Uncharacterized protein</fullName>
    </submittedName>
</protein>
<dbReference type="InterPro" id="IPR021036">
    <property type="entry name" value="Ribosomal_mS45"/>
</dbReference>
<evidence type="ECO:0000256" key="1">
    <source>
        <dbReference type="SAM" id="MobiDB-lite"/>
    </source>
</evidence>
<accession>A0AAN7YEE5</accession>
<comment type="caution">
    <text evidence="2">The sequence shown here is derived from an EMBL/GenBank/DDBJ whole genome shotgun (WGS) entry which is preliminary data.</text>
</comment>
<feature type="region of interest" description="Disordered" evidence="1">
    <location>
        <begin position="333"/>
        <end position="369"/>
    </location>
</feature>
<dbReference type="EMBL" id="JAVRRJ010000001">
    <property type="protein sequence ID" value="KAK5090722.1"/>
    <property type="molecule type" value="Genomic_DNA"/>
</dbReference>
<dbReference type="Proteomes" id="UP001309876">
    <property type="component" value="Unassembled WGS sequence"/>
</dbReference>
<evidence type="ECO:0000313" key="2">
    <source>
        <dbReference type="EMBL" id="KAK5090722.1"/>
    </source>
</evidence>
<dbReference type="Pfam" id="PF12298">
    <property type="entry name" value="Bot1p"/>
    <property type="match status" value="1"/>
</dbReference>
<dbReference type="GO" id="GO:0003735">
    <property type="term" value="F:structural constituent of ribosome"/>
    <property type="evidence" value="ECO:0007669"/>
    <property type="project" value="TreeGrafter"/>
</dbReference>
<sequence length="369" mass="42058">MPPRAAVNIHNLSFKTSICTSCLRRDFSSTPAPQTRLRRQMFAWLQGPGESFRHPLPNSTNYLSAYNRQGKLLREGEDTPESTEDLRPFPLNKTFVSEAILSEDLRQEIWRRVQVEKKSVRTVSVELGVEMRRVGAVVRLVEVENQMREERKQLALPYARAIHEMLPTTPYSQSKVVRHESINDLPVHPLTDQQLFYPTSESRAFNRTDAGRVFSAATRLPDEQDVAQGGAAKQPWQDIQPEKVGKGKNEMDILKPADARIPHPHLIAFAKDQQELRGNDDEIKNRYTQRLEDDATSRAEARERKFAADEKRKTRVDTGRWQFVVTDVKVSRQGTGITGRGAASPGMRYGVPHEDRKKGQVKIPTRVEV</sequence>
<dbReference type="PANTHER" id="PTHR28158">
    <property type="entry name" value="37S RIBOSOMAL PROTEIN S35, MITOCHONDRIAL"/>
    <property type="match status" value="1"/>
</dbReference>
<evidence type="ECO:0000313" key="3">
    <source>
        <dbReference type="Proteomes" id="UP001309876"/>
    </source>
</evidence>
<dbReference type="GO" id="GO:0032543">
    <property type="term" value="P:mitochondrial translation"/>
    <property type="evidence" value="ECO:0007669"/>
    <property type="project" value="TreeGrafter"/>
</dbReference>